<evidence type="ECO:0000313" key="8">
    <source>
        <dbReference type="EMBL" id="RFU75464.1"/>
    </source>
</evidence>
<dbReference type="InterPro" id="IPR017441">
    <property type="entry name" value="Protein_kinase_ATP_BS"/>
</dbReference>
<dbReference type="InterPro" id="IPR008271">
    <property type="entry name" value="Ser/Thr_kinase_AS"/>
</dbReference>
<keyword evidence="5 6" id="KW-0067">ATP-binding</keyword>
<evidence type="ECO:0000313" key="9">
    <source>
        <dbReference type="Proteomes" id="UP000266272"/>
    </source>
</evidence>
<evidence type="ECO:0000256" key="2">
    <source>
        <dbReference type="ARBA" id="ARBA00022679"/>
    </source>
</evidence>
<feature type="binding site" evidence="6">
    <location>
        <position position="83"/>
    </location>
    <ligand>
        <name>ATP</name>
        <dbReference type="ChEBI" id="CHEBI:30616"/>
    </ligand>
</feature>
<dbReference type="SMART" id="SM00220">
    <property type="entry name" value="S_TKc"/>
    <property type="match status" value="1"/>
</dbReference>
<protein>
    <submittedName>
        <fullName evidence="8">Serine threonine kinase</fullName>
    </submittedName>
</protein>
<evidence type="ECO:0000256" key="1">
    <source>
        <dbReference type="ARBA" id="ARBA00005843"/>
    </source>
</evidence>
<dbReference type="Proteomes" id="UP000266272">
    <property type="component" value="Unassembled WGS sequence"/>
</dbReference>
<dbReference type="EMBL" id="PXOA01000435">
    <property type="protein sequence ID" value="RFU75464.1"/>
    <property type="molecule type" value="Genomic_DNA"/>
</dbReference>
<dbReference type="PANTHER" id="PTHR44329">
    <property type="entry name" value="SERINE/THREONINE-PROTEIN KINASE TNNI3K-RELATED"/>
    <property type="match status" value="1"/>
</dbReference>
<comment type="caution">
    <text evidence="8">The sequence shown here is derived from an EMBL/GenBank/DDBJ whole genome shotgun (WGS) entry which is preliminary data.</text>
</comment>
<dbReference type="Pfam" id="PF00069">
    <property type="entry name" value="Pkinase"/>
    <property type="match status" value="1"/>
</dbReference>
<accession>A0A395NHP0</accession>
<dbReference type="SMART" id="SM00248">
    <property type="entry name" value="ANK"/>
    <property type="match status" value="5"/>
</dbReference>
<keyword evidence="2" id="KW-0808">Transferase</keyword>
<dbReference type="PANTHER" id="PTHR44329:SF288">
    <property type="entry name" value="MITOGEN-ACTIVATED PROTEIN KINASE KINASE KINASE 20"/>
    <property type="match status" value="1"/>
</dbReference>
<sequence>MATTDESGDLSLSDLELAVTSIQQQSGLVGYRNLLSYTSALGVSVFSGDSFNIGSWVQLGSGSYSTTYRANLLEEPETEVAVKQPVSSFTRDNKAVEGTLQHSSLMSIIQELRILTNTRLKDHQNLPHVLGVFFQEENNPAGIRPCVVFDLALCDLQQYLITKAGGDVQPSELIGFASNIANGLGALHSCGLVHGDLKPDNVLLYLRNDTVTAAIADFGTCGTLSQTTGVINGSRWYCAPEYHQGSPYAKYVNKPSRDVYNYGLILWSMMTCCRDPPFPSNEQYAMQHEEGRAAAHLLGKVPVDNLISEFREAIQMCLRPDPSTRPSLYQVSLVINPAVATTELQFIEDTVEDELMSDPDDPRVKALSQIPMPTHLIDKLRLEYVNSSDVDQAIRSAITLAGLYSGAIGAPIDGPWHKVAKIQWLLKAIELGSHAAVTAIMIDTSAVALLEKYGLYIKKLSHPSFKSPDLDMSAVFRALQGFADMPDEDSANIMIWLGGNLNFDSFEEALNLRDSLDTDTPAKEANGPENLYRFRRFTANRQADFEMVDSDAYDLFVVESASAIERSVFNNALEEFMRLAREQGLRFGDKKTPFLMAAAIFQGSLDIVRYLVSEYGFKPDHIWDNMSYLNQAILFRRRLIVEYFISQGGKLNRAEETTLSGLHLVMRFDDPSFVTYLCNHLEENNALNSVLESATTDGPLSGNTVAFTAMICRSWRNLEVVLNYGADPNCSTPGSTQSMLVHAVTPSSPAVPLSVVTLLLNKGARVNSDKGYQGSALMWAVGSSNTQAVYHLLLHGAIVSDEAFNDARETFEDTSTQRDLPILDEDKHPCQGAWEHMYEASALVFELLTIAKENRQSLQKRLDEAMKMSGKGCSGKLWITDTIPPTYFIQVEIPDEA</sequence>
<feature type="domain" description="Protein kinase" evidence="7">
    <location>
        <begin position="53"/>
        <end position="339"/>
    </location>
</feature>
<evidence type="ECO:0000256" key="5">
    <source>
        <dbReference type="ARBA" id="ARBA00022840"/>
    </source>
</evidence>
<comment type="similarity">
    <text evidence="1">Belongs to the protein kinase superfamily. TKL Ser/Thr protein kinase family.</text>
</comment>
<dbReference type="Gene3D" id="1.10.510.10">
    <property type="entry name" value="Transferase(Phosphotransferase) domain 1"/>
    <property type="match status" value="1"/>
</dbReference>
<dbReference type="SUPFAM" id="SSF48403">
    <property type="entry name" value="Ankyrin repeat"/>
    <property type="match status" value="1"/>
</dbReference>
<dbReference type="InterPro" id="IPR000719">
    <property type="entry name" value="Prot_kinase_dom"/>
</dbReference>
<dbReference type="SUPFAM" id="SSF56112">
    <property type="entry name" value="Protein kinase-like (PK-like)"/>
    <property type="match status" value="1"/>
</dbReference>
<dbReference type="InterPro" id="IPR051681">
    <property type="entry name" value="Ser/Thr_Kinases-Pseudokinases"/>
</dbReference>
<dbReference type="PROSITE" id="PS00108">
    <property type="entry name" value="PROTEIN_KINASE_ST"/>
    <property type="match status" value="1"/>
</dbReference>
<dbReference type="OrthoDB" id="4062651at2759"/>
<evidence type="ECO:0000256" key="4">
    <source>
        <dbReference type="ARBA" id="ARBA00022777"/>
    </source>
</evidence>
<evidence type="ECO:0000256" key="3">
    <source>
        <dbReference type="ARBA" id="ARBA00022741"/>
    </source>
</evidence>
<dbReference type="PROSITE" id="PS00107">
    <property type="entry name" value="PROTEIN_KINASE_ATP"/>
    <property type="match status" value="1"/>
</dbReference>
<reference evidence="8 9" key="1">
    <citation type="journal article" date="2018" name="PLoS Pathog.">
        <title>Evolution of structural diversity of trichothecenes, a family of toxins produced by plant pathogenic and entomopathogenic fungi.</title>
        <authorList>
            <person name="Proctor R.H."/>
            <person name="McCormick S.P."/>
            <person name="Kim H.S."/>
            <person name="Cardoza R.E."/>
            <person name="Stanley A.M."/>
            <person name="Lindo L."/>
            <person name="Kelly A."/>
            <person name="Brown D.W."/>
            <person name="Lee T."/>
            <person name="Vaughan M.M."/>
            <person name="Alexander N.J."/>
            <person name="Busman M."/>
            <person name="Gutierrez S."/>
        </authorList>
    </citation>
    <scope>NUCLEOTIDE SEQUENCE [LARGE SCALE GENOMIC DNA]</scope>
    <source>
        <strain evidence="8 9">IBT 40837</strain>
    </source>
</reference>
<proteinExistence type="inferred from homology"/>
<name>A0A395NHP0_TRIAR</name>
<dbReference type="Gene3D" id="1.25.40.20">
    <property type="entry name" value="Ankyrin repeat-containing domain"/>
    <property type="match status" value="1"/>
</dbReference>
<keyword evidence="4 8" id="KW-0418">Kinase</keyword>
<dbReference type="PROSITE" id="PS50011">
    <property type="entry name" value="PROTEIN_KINASE_DOM"/>
    <property type="match status" value="1"/>
</dbReference>
<dbReference type="GO" id="GO:0004674">
    <property type="term" value="F:protein serine/threonine kinase activity"/>
    <property type="evidence" value="ECO:0007669"/>
    <property type="project" value="TreeGrafter"/>
</dbReference>
<dbReference type="InterPro" id="IPR011009">
    <property type="entry name" value="Kinase-like_dom_sf"/>
</dbReference>
<gene>
    <name evidence="8" type="ORF">TARUN_6797</name>
</gene>
<organism evidence="8 9">
    <name type="scientific">Trichoderma arundinaceum</name>
    <dbReference type="NCBI Taxonomy" id="490622"/>
    <lineage>
        <taxon>Eukaryota</taxon>
        <taxon>Fungi</taxon>
        <taxon>Dikarya</taxon>
        <taxon>Ascomycota</taxon>
        <taxon>Pezizomycotina</taxon>
        <taxon>Sordariomycetes</taxon>
        <taxon>Hypocreomycetidae</taxon>
        <taxon>Hypocreales</taxon>
        <taxon>Hypocreaceae</taxon>
        <taxon>Trichoderma</taxon>
    </lineage>
</organism>
<keyword evidence="9" id="KW-1185">Reference proteome</keyword>
<dbReference type="InterPro" id="IPR002110">
    <property type="entry name" value="Ankyrin_rpt"/>
</dbReference>
<evidence type="ECO:0000256" key="6">
    <source>
        <dbReference type="PROSITE-ProRule" id="PRU10141"/>
    </source>
</evidence>
<dbReference type="InterPro" id="IPR036770">
    <property type="entry name" value="Ankyrin_rpt-contain_sf"/>
</dbReference>
<evidence type="ECO:0000259" key="7">
    <source>
        <dbReference type="PROSITE" id="PS50011"/>
    </source>
</evidence>
<dbReference type="AlphaFoldDB" id="A0A395NHP0"/>
<dbReference type="GO" id="GO:0005524">
    <property type="term" value="F:ATP binding"/>
    <property type="evidence" value="ECO:0007669"/>
    <property type="project" value="UniProtKB-UniRule"/>
</dbReference>
<keyword evidence="3 6" id="KW-0547">Nucleotide-binding</keyword>